<keyword evidence="2" id="KW-0378">Hydrolase</keyword>
<dbReference type="EMBL" id="CP002879">
    <property type="protein sequence ID" value="AEI81835.1"/>
    <property type="molecule type" value="Genomic_DNA"/>
</dbReference>
<dbReference type="InterPro" id="IPR006680">
    <property type="entry name" value="Amidohydro-rel"/>
</dbReference>
<dbReference type="PANTHER" id="PTHR43135">
    <property type="entry name" value="ALPHA-D-RIBOSE 1-METHYLPHOSPHONATE 5-TRIPHOSPHATE DIPHOSPHATASE"/>
    <property type="match status" value="1"/>
</dbReference>
<geneLocation type="plasmid" evidence="2 3">
    <name>pBB1</name>
</geneLocation>
<protein>
    <submittedName>
        <fullName evidence="2">Amidohydrolase</fullName>
    </submittedName>
</protein>
<dbReference type="KEGG" id="cnc:CNE_BB1p04110"/>
<gene>
    <name evidence="2" type="ordered locus">CNE_BB1p04110</name>
</gene>
<dbReference type="SUPFAM" id="SSF51338">
    <property type="entry name" value="Composite domain of metallo-dependent hydrolases"/>
    <property type="match status" value="1"/>
</dbReference>
<keyword evidence="2" id="KW-0614">Plasmid</keyword>
<name>F8GWW5_CUPNN</name>
<dbReference type="InterPro" id="IPR011059">
    <property type="entry name" value="Metal-dep_hydrolase_composite"/>
</dbReference>
<proteinExistence type="predicted"/>
<feature type="domain" description="Amidohydrolase-related" evidence="1">
    <location>
        <begin position="69"/>
        <end position="413"/>
    </location>
</feature>
<dbReference type="Gene3D" id="3.20.20.140">
    <property type="entry name" value="Metal-dependent hydrolases"/>
    <property type="match status" value="1"/>
</dbReference>
<dbReference type="Pfam" id="PF01979">
    <property type="entry name" value="Amidohydro_1"/>
    <property type="match status" value="1"/>
</dbReference>
<evidence type="ECO:0000259" key="1">
    <source>
        <dbReference type="Pfam" id="PF01979"/>
    </source>
</evidence>
<dbReference type="HOGENOM" id="CLU_023620_2_2_4"/>
<sequence length="444" mass="47558">MGNVIGQPNTKRDHVGQRTIFTSATLYDGRNSKQTGMTVVVEGGRISAIHRERADPGGGRHIDLAGRTIMPGMTVGHWHGEFVNIGPPLFASGRAGTFVGTEQPPAILALQAASALRSALMSGVLRVISAACSNNLDGQMKMALESGLIEGADIVPCSRHILGTADQEDRGQWWRSPAPVCDGLRRIGGNVFADGVDAMVRAVRQEILFGAEIVKTYIDGGHGLDWTPGYRSISLSELRALVDAAHERDKRVRVHVTNKASILKCIEAGVDILDHCDYLDEQCIEAMAGHGTYFIPSPVFGKLASSAARGERLDPANPVDRTWLNLLEMVPKANAAGVRIVPGDDFGAQGMLHAPGVYGRELEIYVKDFGIPADDVIRWATANGAQMALADHESGTLETGKAADLIVLDGDPGEDIGILCDPARYLKLILQRGRIVKDELGSAH</sequence>
<dbReference type="PANTHER" id="PTHR43135:SF3">
    <property type="entry name" value="ALPHA-D-RIBOSE 1-METHYLPHOSPHONATE 5-TRIPHOSPHATE DIPHOSPHATASE"/>
    <property type="match status" value="1"/>
</dbReference>
<dbReference type="SUPFAM" id="SSF51556">
    <property type="entry name" value="Metallo-dependent hydrolases"/>
    <property type="match status" value="1"/>
</dbReference>
<dbReference type="AlphaFoldDB" id="F8GWW5"/>
<dbReference type="InterPro" id="IPR032466">
    <property type="entry name" value="Metal_Hydrolase"/>
</dbReference>
<evidence type="ECO:0000313" key="2">
    <source>
        <dbReference type="EMBL" id="AEI81835.1"/>
    </source>
</evidence>
<dbReference type="GO" id="GO:0016810">
    <property type="term" value="F:hydrolase activity, acting on carbon-nitrogen (but not peptide) bonds"/>
    <property type="evidence" value="ECO:0007669"/>
    <property type="project" value="InterPro"/>
</dbReference>
<evidence type="ECO:0000313" key="3">
    <source>
        <dbReference type="Proteomes" id="UP000006798"/>
    </source>
</evidence>
<reference evidence="2 3" key="1">
    <citation type="journal article" date="2011" name="J. Bacteriol.">
        <title>Complete genome sequence of the type strain Cupriavidus necator N-1.</title>
        <authorList>
            <person name="Poehlein A."/>
            <person name="Kusian B."/>
            <person name="Friedrich B."/>
            <person name="Daniel R."/>
            <person name="Bowien B."/>
        </authorList>
    </citation>
    <scope>NUCLEOTIDE SEQUENCE [LARGE SCALE GENOMIC DNA]</scope>
    <source>
        <strain evidence="3">ATCC 43291 / DSM 13513 / CCUG 52238 / LMG 8453 / N-1</strain>
        <plasmid evidence="2 3">pBB1</plasmid>
    </source>
</reference>
<dbReference type="Proteomes" id="UP000006798">
    <property type="component" value="Plasmid pBB1"/>
</dbReference>
<accession>F8GWW5</accession>
<dbReference type="InterPro" id="IPR051781">
    <property type="entry name" value="Metallo-dep_Hydrolase"/>
</dbReference>
<dbReference type="Gene3D" id="2.30.40.10">
    <property type="entry name" value="Urease, subunit C, domain 1"/>
    <property type="match status" value="1"/>
</dbReference>
<organism evidence="2 3">
    <name type="scientific">Cupriavidus necator (strain ATCC 43291 / DSM 13513 / CCUG 52238 / LMG 8453 / N-1)</name>
    <name type="common">Ralstonia eutropha</name>
    <dbReference type="NCBI Taxonomy" id="1042878"/>
    <lineage>
        <taxon>Bacteria</taxon>
        <taxon>Pseudomonadati</taxon>
        <taxon>Pseudomonadota</taxon>
        <taxon>Betaproteobacteria</taxon>
        <taxon>Burkholderiales</taxon>
        <taxon>Burkholderiaceae</taxon>
        <taxon>Cupriavidus</taxon>
    </lineage>
</organism>